<sequence length="229" mass="25965">MPSAGDRVFDIAELRCLILSHLSCTTEDLRSLLRLGAVSHTLRNHVLSDSRCRRLLYLDAVACDSAALIMFKEQFKISAWSFCSHCDDSDRQQCWIYRRRQRSSAVPPQVFTTSVAVNPLLHDHFPKLFISWWEHRMTVALPRSTSLSTLFTEAQLRKGSSCREMLIMQPPLTRLYIEGWNRVAWSIANKEGVRVGQFLDTLVMMEEKNMKAKAAAKAVESAIGGCGDD</sequence>
<evidence type="ECO:0000313" key="2">
    <source>
        <dbReference type="Proteomes" id="UP000016924"/>
    </source>
</evidence>
<proteinExistence type="predicted"/>
<dbReference type="RefSeq" id="XP_007782080.1">
    <property type="nucleotide sequence ID" value="XM_007783890.1"/>
</dbReference>
<dbReference type="OrthoDB" id="10467347at2759"/>
<dbReference type="Proteomes" id="UP000016924">
    <property type="component" value="Unassembled WGS sequence"/>
</dbReference>
<protein>
    <recommendedName>
        <fullName evidence="3">F-box domain-containing protein</fullName>
    </recommendedName>
</protein>
<gene>
    <name evidence="1" type="ORF">W97_06011</name>
</gene>
<accession>R7YY33</accession>
<reference evidence="2" key="1">
    <citation type="submission" date="2012-06" db="EMBL/GenBank/DDBJ databases">
        <title>The genome sequence of Coniosporium apollinis CBS 100218.</title>
        <authorList>
            <consortium name="The Broad Institute Genome Sequencing Platform"/>
            <person name="Cuomo C."/>
            <person name="Gorbushina A."/>
            <person name="Noack S."/>
            <person name="Walker B."/>
            <person name="Young S.K."/>
            <person name="Zeng Q."/>
            <person name="Gargeya S."/>
            <person name="Fitzgerald M."/>
            <person name="Haas B."/>
            <person name="Abouelleil A."/>
            <person name="Alvarado L."/>
            <person name="Arachchi H.M."/>
            <person name="Berlin A.M."/>
            <person name="Chapman S.B."/>
            <person name="Goldberg J."/>
            <person name="Griggs A."/>
            <person name="Gujja S."/>
            <person name="Hansen M."/>
            <person name="Howarth C."/>
            <person name="Imamovic A."/>
            <person name="Larimer J."/>
            <person name="McCowan C."/>
            <person name="Montmayeur A."/>
            <person name="Murphy C."/>
            <person name="Neiman D."/>
            <person name="Pearson M."/>
            <person name="Priest M."/>
            <person name="Roberts A."/>
            <person name="Saif S."/>
            <person name="Shea T."/>
            <person name="Sisk P."/>
            <person name="Sykes S."/>
            <person name="Wortman J."/>
            <person name="Nusbaum C."/>
            <person name="Birren B."/>
        </authorList>
    </citation>
    <scope>NUCLEOTIDE SEQUENCE [LARGE SCALE GENOMIC DNA]</scope>
    <source>
        <strain evidence="2">CBS 100218</strain>
    </source>
</reference>
<name>R7YY33_CONA1</name>
<dbReference type="HOGENOM" id="CLU_1209756_0_0_1"/>
<dbReference type="GeneID" id="19903322"/>
<dbReference type="AlphaFoldDB" id="R7YY33"/>
<evidence type="ECO:0008006" key="3">
    <source>
        <dbReference type="Google" id="ProtNLM"/>
    </source>
</evidence>
<dbReference type="EMBL" id="JH767582">
    <property type="protein sequence ID" value="EON66763.1"/>
    <property type="molecule type" value="Genomic_DNA"/>
</dbReference>
<keyword evidence="2" id="KW-1185">Reference proteome</keyword>
<organism evidence="1 2">
    <name type="scientific">Coniosporium apollinis (strain CBS 100218)</name>
    <name type="common">Rock-inhabiting black yeast</name>
    <dbReference type="NCBI Taxonomy" id="1168221"/>
    <lineage>
        <taxon>Eukaryota</taxon>
        <taxon>Fungi</taxon>
        <taxon>Dikarya</taxon>
        <taxon>Ascomycota</taxon>
        <taxon>Pezizomycotina</taxon>
        <taxon>Dothideomycetes</taxon>
        <taxon>Dothideomycetes incertae sedis</taxon>
        <taxon>Coniosporium</taxon>
    </lineage>
</organism>
<evidence type="ECO:0000313" key="1">
    <source>
        <dbReference type="EMBL" id="EON66763.1"/>
    </source>
</evidence>